<evidence type="ECO:0000256" key="1">
    <source>
        <dbReference type="ARBA" id="ARBA00023015"/>
    </source>
</evidence>
<dbReference type="SMART" id="SM00430">
    <property type="entry name" value="HOLI"/>
    <property type="match status" value="1"/>
</dbReference>
<organism evidence="8 9">
    <name type="scientific">Stichopus japonicus</name>
    <name type="common">Sea cucumber</name>
    <dbReference type="NCBI Taxonomy" id="307972"/>
    <lineage>
        <taxon>Eukaryota</taxon>
        <taxon>Metazoa</taxon>
        <taxon>Echinodermata</taxon>
        <taxon>Eleutherozoa</taxon>
        <taxon>Echinozoa</taxon>
        <taxon>Holothuroidea</taxon>
        <taxon>Aspidochirotacea</taxon>
        <taxon>Aspidochirotida</taxon>
        <taxon>Stichopodidae</taxon>
        <taxon>Apostichopus</taxon>
    </lineage>
</organism>
<dbReference type="STRING" id="307972.A0A2G8LER6"/>
<proteinExistence type="predicted"/>
<evidence type="ECO:0000256" key="2">
    <source>
        <dbReference type="ARBA" id="ARBA00023125"/>
    </source>
</evidence>
<dbReference type="InterPro" id="IPR001723">
    <property type="entry name" value="Nuclear_hrmn_rcpt"/>
</dbReference>
<name>A0A2G8LER6_STIJA</name>
<dbReference type="PRINTS" id="PR00398">
    <property type="entry name" value="STRDHORMONER"/>
</dbReference>
<keyword evidence="2" id="KW-0238">DNA-binding</keyword>
<keyword evidence="1" id="KW-0805">Transcription regulation</keyword>
<dbReference type="OrthoDB" id="5799427at2759"/>
<feature type="compositionally biased region" description="Low complexity" evidence="6">
    <location>
        <begin position="275"/>
        <end position="299"/>
    </location>
</feature>
<accession>A0A2G8LER6</accession>
<reference evidence="8 9" key="1">
    <citation type="journal article" date="2017" name="PLoS Biol.">
        <title>The sea cucumber genome provides insights into morphological evolution and visceral regeneration.</title>
        <authorList>
            <person name="Zhang X."/>
            <person name="Sun L."/>
            <person name="Yuan J."/>
            <person name="Sun Y."/>
            <person name="Gao Y."/>
            <person name="Zhang L."/>
            <person name="Li S."/>
            <person name="Dai H."/>
            <person name="Hamel J.F."/>
            <person name="Liu C."/>
            <person name="Yu Y."/>
            <person name="Liu S."/>
            <person name="Lin W."/>
            <person name="Guo K."/>
            <person name="Jin S."/>
            <person name="Xu P."/>
            <person name="Storey K.B."/>
            <person name="Huan P."/>
            <person name="Zhang T."/>
            <person name="Zhou Y."/>
            <person name="Zhang J."/>
            <person name="Lin C."/>
            <person name="Li X."/>
            <person name="Xing L."/>
            <person name="Huo D."/>
            <person name="Sun M."/>
            <person name="Wang L."/>
            <person name="Mercier A."/>
            <person name="Li F."/>
            <person name="Yang H."/>
            <person name="Xiang J."/>
        </authorList>
    </citation>
    <scope>NUCLEOTIDE SEQUENCE [LARGE SCALE GENOMIC DNA]</scope>
    <source>
        <strain evidence="8">Shaxun</strain>
        <tissue evidence="8">Muscle</tissue>
    </source>
</reference>
<evidence type="ECO:0000313" key="9">
    <source>
        <dbReference type="Proteomes" id="UP000230750"/>
    </source>
</evidence>
<dbReference type="Gene3D" id="1.10.565.10">
    <property type="entry name" value="Retinoid X Receptor"/>
    <property type="match status" value="1"/>
</dbReference>
<dbReference type="Proteomes" id="UP000230750">
    <property type="component" value="Unassembled WGS sequence"/>
</dbReference>
<dbReference type="InterPro" id="IPR000536">
    <property type="entry name" value="Nucl_hrmn_rcpt_lig-bd"/>
</dbReference>
<evidence type="ECO:0000256" key="4">
    <source>
        <dbReference type="ARBA" id="ARBA00023170"/>
    </source>
</evidence>
<comment type="caution">
    <text evidence="8">The sequence shown here is derived from an EMBL/GenBank/DDBJ whole genome shotgun (WGS) entry which is preliminary data.</text>
</comment>
<gene>
    <name evidence="8" type="ORF">BSL78_04330</name>
</gene>
<dbReference type="AlphaFoldDB" id="A0A2G8LER6"/>
<feature type="region of interest" description="Disordered" evidence="6">
    <location>
        <begin position="1"/>
        <end position="34"/>
    </location>
</feature>
<evidence type="ECO:0000256" key="5">
    <source>
        <dbReference type="ARBA" id="ARBA00023242"/>
    </source>
</evidence>
<sequence length="307" mass="34260">MQQAVPGVRHDRLRGGRQKYRRKPEEKDFAPAPSSKIAKYKRVEELISLLKNIEPLPTPGTPSSKVPELQNKDAIFRVIAISTTIADKALVNTVAWAKQIPGFKKLPLEDQMVLLQENWMEVLLWRVCQRSLDDEVGDRAVIADGIYLTKELAKMTDCELYFERGMSLIRKLRDISLDFSEFLLMKVVIFLNVEPRDARRSYRLLTSLPVLRQLSVESVELIARSSAENNVPLEKLHKEMVECKASGMTSRKGLASPSQSVSQVTAKMTSLSSLGLLSPASSDTTQSETTPGEGETLPEASELESSS</sequence>
<dbReference type="SUPFAM" id="SSF48508">
    <property type="entry name" value="Nuclear receptor ligand-binding domain"/>
    <property type="match status" value="1"/>
</dbReference>
<evidence type="ECO:0000313" key="8">
    <source>
        <dbReference type="EMBL" id="PIK58758.1"/>
    </source>
</evidence>
<evidence type="ECO:0000256" key="3">
    <source>
        <dbReference type="ARBA" id="ARBA00023163"/>
    </source>
</evidence>
<dbReference type="Pfam" id="PF00104">
    <property type="entry name" value="Hormone_recep"/>
    <property type="match status" value="1"/>
</dbReference>
<dbReference type="PROSITE" id="PS51843">
    <property type="entry name" value="NR_LBD"/>
    <property type="match status" value="1"/>
</dbReference>
<feature type="region of interest" description="Disordered" evidence="6">
    <location>
        <begin position="275"/>
        <end position="307"/>
    </location>
</feature>
<keyword evidence="3" id="KW-0804">Transcription</keyword>
<keyword evidence="5" id="KW-0539">Nucleus</keyword>
<dbReference type="SMR" id="A0A2G8LER6"/>
<evidence type="ECO:0000256" key="6">
    <source>
        <dbReference type="SAM" id="MobiDB-lite"/>
    </source>
</evidence>
<keyword evidence="4 8" id="KW-0675">Receptor</keyword>
<dbReference type="PANTHER" id="PTHR48092">
    <property type="entry name" value="KNIRPS-RELATED PROTEIN-RELATED"/>
    <property type="match status" value="1"/>
</dbReference>
<evidence type="ECO:0000259" key="7">
    <source>
        <dbReference type="PROSITE" id="PS51843"/>
    </source>
</evidence>
<feature type="domain" description="NR LBD" evidence="7">
    <location>
        <begin position="42"/>
        <end position="307"/>
    </location>
</feature>
<keyword evidence="9" id="KW-1185">Reference proteome</keyword>
<dbReference type="EMBL" id="MRZV01000103">
    <property type="protein sequence ID" value="PIK58758.1"/>
    <property type="molecule type" value="Genomic_DNA"/>
</dbReference>
<dbReference type="InterPro" id="IPR050200">
    <property type="entry name" value="Nuclear_hormone_rcpt_NR3"/>
</dbReference>
<protein>
    <submittedName>
        <fullName evidence="8">Estrogen receptor-like receptor</fullName>
    </submittedName>
</protein>
<dbReference type="GO" id="GO:0003677">
    <property type="term" value="F:DNA binding"/>
    <property type="evidence" value="ECO:0007669"/>
    <property type="project" value="UniProtKB-KW"/>
</dbReference>
<dbReference type="InterPro" id="IPR035500">
    <property type="entry name" value="NHR-like_dom_sf"/>
</dbReference>